<name>A0A0U5G2J9_ASPCI</name>
<dbReference type="InterPro" id="IPR046539">
    <property type="entry name" value="DUF6604"/>
</dbReference>
<dbReference type="OMA" id="HRTWAGH"/>
<proteinExistence type="predicted"/>
<dbReference type="EMBL" id="CDMC01000005">
    <property type="protein sequence ID" value="CEL05779.1"/>
    <property type="molecule type" value="Genomic_DNA"/>
</dbReference>
<dbReference type="Proteomes" id="UP000054771">
    <property type="component" value="Unassembled WGS sequence"/>
</dbReference>
<accession>A0A0U5G2J9</accession>
<evidence type="ECO:0000313" key="3">
    <source>
        <dbReference type="Proteomes" id="UP000054771"/>
    </source>
</evidence>
<dbReference type="OrthoDB" id="5238236at2759"/>
<dbReference type="STRING" id="454130.A0A0U5G2J9"/>
<sequence>MGKAQKLARKGATIPGATLLNKTPSNKPMHVIALKDFISLADHIAASTKPVAKVPATFASVLDQAIAVRRDHGVHAEAQLAPGPESQESLERHNYFIGVLEHVRQVLRPRMSSDTIKDRLTQPPGTVEKDSKVSNLANRFAGLDVEEPSEAFLQAPDVVIPMPAGARTDVEYEAERPPDFEEAYLAFERLLQDTRKIRRVLQETWEGYRRGMFDLVSATLTTNCALDLVQHMEGQIGPLLEAHGGTKTFLGRVYPAMCVVEGADPKVRERPDDPINFRTYKLAESLFIPTNMCHASFRAIVEKGNRRQILPYKADSYGKYDPTSDRSEKSPRGKFLEDEQIMMEMLSEFLYLQRLVPSRGPHEDGITRGMRQMFDAHEIPLSLVFGSQILLDIHITLRAHVEKGLDDPATYADVIKNSIKVNQDFHSNLRINTCPKSNDRAFKVLLDYMTSWIDVDFTQSTKEKLNVWYPSERNKLLRWHPLLCGLWTYNLKAHFQGLGITLQGAWGSVMYTAHLYNALCSERLLSKRWVDMDLVLTWHDEIFVGKPPRSPKDYLRNFCLNMGYSAAAFAPNRR</sequence>
<keyword evidence="3" id="KW-1185">Reference proteome</keyword>
<reference evidence="3" key="1">
    <citation type="journal article" date="2016" name="Genome Announc.">
        <title>Draft genome sequences of fungus Aspergillus calidoustus.</title>
        <authorList>
            <person name="Horn F."/>
            <person name="Linde J."/>
            <person name="Mattern D.J."/>
            <person name="Walther G."/>
            <person name="Guthke R."/>
            <person name="Scherlach K."/>
            <person name="Martin K."/>
            <person name="Brakhage A.A."/>
            <person name="Petzke L."/>
            <person name="Valiante V."/>
        </authorList>
    </citation>
    <scope>NUCLEOTIDE SEQUENCE [LARGE SCALE GENOMIC DNA]</scope>
    <source>
        <strain evidence="3">SF006504</strain>
    </source>
</reference>
<organism evidence="2 3">
    <name type="scientific">Aspergillus calidoustus</name>
    <dbReference type="NCBI Taxonomy" id="454130"/>
    <lineage>
        <taxon>Eukaryota</taxon>
        <taxon>Fungi</taxon>
        <taxon>Dikarya</taxon>
        <taxon>Ascomycota</taxon>
        <taxon>Pezizomycotina</taxon>
        <taxon>Eurotiomycetes</taxon>
        <taxon>Eurotiomycetidae</taxon>
        <taxon>Eurotiales</taxon>
        <taxon>Aspergillaceae</taxon>
        <taxon>Aspergillus</taxon>
        <taxon>Aspergillus subgen. Nidulantes</taxon>
    </lineage>
</organism>
<dbReference type="PANTHER" id="PTHR38795:SF1">
    <property type="entry name" value="DUF6604 DOMAIN-CONTAINING PROTEIN"/>
    <property type="match status" value="1"/>
</dbReference>
<evidence type="ECO:0000259" key="1">
    <source>
        <dbReference type="Pfam" id="PF20253"/>
    </source>
</evidence>
<feature type="domain" description="DUF6604" evidence="1">
    <location>
        <begin position="2"/>
        <end position="236"/>
    </location>
</feature>
<dbReference type="PANTHER" id="PTHR38795">
    <property type="entry name" value="DUF6604 DOMAIN-CONTAINING PROTEIN"/>
    <property type="match status" value="1"/>
</dbReference>
<evidence type="ECO:0000313" key="2">
    <source>
        <dbReference type="EMBL" id="CEL05779.1"/>
    </source>
</evidence>
<gene>
    <name evidence="2" type="ORF">ASPCAL06894</name>
</gene>
<protein>
    <recommendedName>
        <fullName evidence="1">DUF6604 domain-containing protein</fullName>
    </recommendedName>
</protein>
<dbReference type="AlphaFoldDB" id="A0A0U5G2J9"/>
<dbReference type="Pfam" id="PF20253">
    <property type="entry name" value="DUF6604"/>
    <property type="match status" value="1"/>
</dbReference>